<dbReference type="KEGG" id="crie:AK829_04170"/>
<gene>
    <name evidence="1" type="ORF">AK829_04170</name>
</gene>
<organism evidence="1 2">
    <name type="scientific">Corynebacterium riegelii</name>
    <dbReference type="NCBI Taxonomy" id="156976"/>
    <lineage>
        <taxon>Bacteria</taxon>
        <taxon>Bacillati</taxon>
        <taxon>Actinomycetota</taxon>
        <taxon>Actinomycetes</taxon>
        <taxon>Mycobacteriales</taxon>
        <taxon>Corynebacteriaceae</taxon>
        <taxon>Corynebacterium</taxon>
    </lineage>
</organism>
<dbReference type="Proteomes" id="UP000060016">
    <property type="component" value="Chromosome"/>
</dbReference>
<keyword evidence="2" id="KW-1185">Reference proteome</keyword>
<evidence type="ECO:0000313" key="1">
    <source>
        <dbReference type="EMBL" id="AKV58504.1"/>
    </source>
</evidence>
<dbReference type="PATRIC" id="fig|156976.3.peg.825"/>
<dbReference type="AlphaFoldDB" id="A0A0K1RAR7"/>
<reference evidence="1 2" key="1">
    <citation type="submission" date="2015-08" db="EMBL/GenBank/DDBJ databases">
        <authorList>
            <person name="Babu N.S."/>
            <person name="Beckwith C.J."/>
            <person name="Beseler K.G."/>
            <person name="Brison A."/>
            <person name="Carone J.V."/>
            <person name="Caskin T.P."/>
            <person name="Diamond M."/>
            <person name="Durham M.E."/>
            <person name="Foxe J.M."/>
            <person name="Go M."/>
            <person name="Henderson B.A."/>
            <person name="Jones I.B."/>
            <person name="McGettigan J.A."/>
            <person name="Micheletti S.J."/>
            <person name="Nasrallah M.E."/>
            <person name="Ortiz D."/>
            <person name="Piller C.R."/>
            <person name="Privatt S.R."/>
            <person name="Schneider S.L."/>
            <person name="Sharp S."/>
            <person name="Smith T.C."/>
            <person name="Stanton J.D."/>
            <person name="Ullery H.E."/>
            <person name="Wilson R.J."/>
            <person name="Serrano M.G."/>
            <person name="Buck G."/>
            <person name="Lee V."/>
            <person name="Wang Y."/>
            <person name="Carvalho R."/>
            <person name="Voegtly L."/>
            <person name="Shi R."/>
            <person name="Duckworth R."/>
            <person name="Johnson A."/>
            <person name="Loviza R."/>
            <person name="Walstead R."/>
            <person name="Shah Z."/>
            <person name="Kiflezghi M."/>
            <person name="Wade K."/>
            <person name="Ball S.L."/>
            <person name="Bradley K.W."/>
            <person name="Asai D.J."/>
            <person name="Bowman C.A."/>
            <person name="Russell D.A."/>
            <person name="Pope W.H."/>
            <person name="Jacobs-Sera D."/>
            <person name="Hendrix R.W."/>
            <person name="Hatfull G.F."/>
        </authorList>
    </citation>
    <scope>NUCLEOTIDE SEQUENCE [LARGE SCALE GENOMIC DNA]</scope>
    <source>
        <strain evidence="1 2">PUDD_83A45</strain>
    </source>
</reference>
<evidence type="ECO:0008006" key="3">
    <source>
        <dbReference type="Google" id="ProtNLM"/>
    </source>
</evidence>
<sequence>MKPEAILGSLLAGAIGIPVLTVLLNSVIDDPEYWSAISAVTMAVGATLVTAWIGVLGVYLLVVSRREPVGTGVLVTALVGGAMLLIGFGSTALASWEEVQAGQALPIINLFIFLIPLGLVVVAVAFLMALVSKKRS</sequence>
<name>A0A0K1RAR7_9CORY</name>
<proteinExistence type="predicted"/>
<dbReference type="RefSeq" id="WP_052204537.1">
    <property type="nucleotide sequence ID" value="NZ_BAAAGW010000031.1"/>
</dbReference>
<accession>A0A0K1RAR7</accession>
<dbReference type="EMBL" id="CP012342">
    <property type="protein sequence ID" value="AKV58504.1"/>
    <property type="molecule type" value="Genomic_DNA"/>
</dbReference>
<protein>
    <recommendedName>
        <fullName evidence="3">Major facilitator superfamily (MFS) profile domain-containing protein</fullName>
    </recommendedName>
</protein>
<evidence type="ECO:0000313" key="2">
    <source>
        <dbReference type="Proteomes" id="UP000060016"/>
    </source>
</evidence>